<dbReference type="InterPro" id="IPR000249">
    <property type="entry name" value="BMC_dom"/>
</dbReference>
<evidence type="ECO:0000313" key="5">
    <source>
        <dbReference type="EMBL" id="UWP60873.1"/>
    </source>
</evidence>
<dbReference type="SUPFAM" id="SSF143414">
    <property type="entry name" value="CcmK-like"/>
    <property type="match status" value="2"/>
</dbReference>
<evidence type="ECO:0000256" key="3">
    <source>
        <dbReference type="PROSITE-ProRule" id="PRU01278"/>
    </source>
</evidence>
<comment type="subcellular location">
    <subcellularLocation>
        <location evidence="1">Bacterial microcompartment</location>
    </subcellularLocation>
</comment>
<dbReference type="PROSITE" id="PS51930">
    <property type="entry name" value="BMC_2"/>
    <property type="match status" value="2"/>
</dbReference>
<proteinExistence type="inferred from homology"/>
<dbReference type="PANTHER" id="PTHR33941">
    <property type="entry name" value="PROPANEDIOL UTILIZATION PROTEIN PDUA"/>
    <property type="match status" value="1"/>
</dbReference>
<dbReference type="EMBL" id="CP102290">
    <property type="protein sequence ID" value="UWP60873.1"/>
    <property type="molecule type" value="Genomic_DNA"/>
</dbReference>
<dbReference type="RefSeq" id="WP_028527572.1">
    <property type="nucleotide sequence ID" value="NZ_CABLBR010000003.1"/>
</dbReference>
<gene>
    <name evidence="5" type="ORF">NQ502_07540</name>
</gene>
<dbReference type="InterPro" id="IPR011238">
    <property type="entry name" value="Micro_shell_prot_PduT"/>
</dbReference>
<accession>A0ABY5VNA4</accession>
<evidence type="ECO:0000313" key="6">
    <source>
        <dbReference type="Proteomes" id="UP001060164"/>
    </source>
</evidence>
<comment type="similarity">
    <text evidence="3">Belongs to the bacterial microcompartments protein family.</text>
</comment>
<reference evidence="5" key="1">
    <citation type="journal article" date="2022" name="Cell">
        <title>Design, construction, and in vivo augmentation of a complex gut microbiome.</title>
        <authorList>
            <person name="Cheng A.G."/>
            <person name="Ho P.Y."/>
            <person name="Aranda-Diaz A."/>
            <person name="Jain S."/>
            <person name="Yu F.B."/>
            <person name="Meng X."/>
            <person name="Wang M."/>
            <person name="Iakiviak M."/>
            <person name="Nagashima K."/>
            <person name="Zhao A."/>
            <person name="Murugkar P."/>
            <person name="Patil A."/>
            <person name="Atabakhsh K."/>
            <person name="Weakley A."/>
            <person name="Yan J."/>
            <person name="Brumbaugh A.R."/>
            <person name="Higginbottom S."/>
            <person name="Dimas A."/>
            <person name="Shiver A.L."/>
            <person name="Deutschbauer A."/>
            <person name="Neff N."/>
            <person name="Sonnenburg J.L."/>
            <person name="Huang K.C."/>
            <person name="Fischbach M.A."/>
        </authorList>
    </citation>
    <scope>NUCLEOTIDE SEQUENCE</scope>
    <source>
        <strain evidence="5">DSM 19829</strain>
    </source>
</reference>
<sequence length="179" mass="18611">MGKAIGMVELSSIARGIETSDYMVKAARVDLIRSSTVCPGKYIVIVSGDTGDVKASMESGLARGEGFVVDSLLISNVHEQLFPALAGAVEVTKPQAVAVVEFYSVASAILAADRAAKAAQITLIEVRIGYAIGGKGFVTLTGDVGAVRAAVEAARGQDELYVESTVIPRPSPQVFQALL</sequence>
<keyword evidence="6" id="KW-1185">Reference proteome</keyword>
<dbReference type="SMART" id="SM00877">
    <property type="entry name" value="BMC"/>
    <property type="match status" value="2"/>
</dbReference>
<dbReference type="Proteomes" id="UP001060164">
    <property type="component" value="Chromosome"/>
</dbReference>
<dbReference type="CDD" id="cd07053">
    <property type="entry name" value="BMC_PduT_repeat1"/>
    <property type="match status" value="1"/>
</dbReference>
<dbReference type="PANTHER" id="PTHR33941:SF11">
    <property type="entry name" value="BACTERIAL MICROCOMPARTMENT SHELL PROTEIN PDUJ"/>
    <property type="match status" value="1"/>
</dbReference>
<dbReference type="Pfam" id="PF00936">
    <property type="entry name" value="BMC"/>
    <property type="match status" value="2"/>
</dbReference>
<evidence type="ECO:0000256" key="2">
    <source>
        <dbReference type="ARBA" id="ARBA00024446"/>
    </source>
</evidence>
<dbReference type="InterPro" id="IPR050575">
    <property type="entry name" value="BMC_shell"/>
</dbReference>
<dbReference type="InterPro" id="IPR044872">
    <property type="entry name" value="CcmK/CsoS1_BMC"/>
</dbReference>
<dbReference type="Gene3D" id="3.30.70.1710">
    <property type="match status" value="2"/>
</dbReference>
<protein>
    <submittedName>
        <fullName evidence="5">BMC domain-containing protein</fullName>
    </submittedName>
</protein>
<organism evidence="5 6">
    <name type="scientific">Ruminococcus gauvreauii</name>
    <dbReference type="NCBI Taxonomy" id="438033"/>
    <lineage>
        <taxon>Bacteria</taxon>
        <taxon>Bacillati</taxon>
        <taxon>Bacillota</taxon>
        <taxon>Clostridia</taxon>
        <taxon>Eubacteriales</taxon>
        <taxon>Oscillospiraceae</taxon>
        <taxon>Ruminococcus</taxon>
    </lineage>
</organism>
<dbReference type="PIRSF" id="PIRSF034834">
    <property type="entry name" value="PduT"/>
    <property type="match status" value="1"/>
</dbReference>
<feature type="domain" description="BMC" evidence="4">
    <location>
        <begin position="4"/>
        <end position="86"/>
    </location>
</feature>
<evidence type="ECO:0000256" key="1">
    <source>
        <dbReference type="ARBA" id="ARBA00024322"/>
    </source>
</evidence>
<name>A0ABY5VNA4_9FIRM</name>
<evidence type="ECO:0000259" key="4">
    <source>
        <dbReference type="PROSITE" id="PS51930"/>
    </source>
</evidence>
<keyword evidence="2" id="KW-1283">Bacterial microcompartment</keyword>
<feature type="domain" description="BMC" evidence="4">
    <location>
        <begin position="96"/>
        <end position="179"/>
    </location>
</feature>
<dbReference type="InterPro" id="IPR037233">
    <property type="entry name" value="CcmK-like_sf"/>
</dbReference>